<dbReference type="UniPathway" id="UPA00115">
    <property type="reaction ID" value="UER00408"/>
</dbReference>
<evidence type="ECO:0000313" key="11">
    <source>
        <dbReference type="Proteomes" id="UP000242972"/>
    </source>
</evidence>
<dbReference type="InterPro" id="IPR019796">
    <property type="entry name" value="G6P_DH_AS"/>
</dbReference>
<keyword evidence="5 7" id="KW-0560">Oxidoreductase</keyword>
<comment type="function">
    <text evidence="7">Catalyzes the oxidation of glucose 6-phosphate to 6-phosphogluconolactone.</text>
</comment>
<dbReference type="AlphaFoldDB" id="A0A2T2XI25"/>
<dbReference type="PIRSF" id="PIRSF000110">
    <property type="entry name" value="G6PD"/>
    <property type="match status" value="1"/>
</dbReference>
<feature type="binding site" evidence="7">
    <location>
        <position position="230"/>
    </location>
    <ligand>
        <name>substrate</name>
    </ligand>
</feature>
<dbReference type="HAMAP" id="MF_00966">
    <property type="entry name" value="G6PD"/>
    <property type="match status" value="1"/>
</dbReference>
<dbReference type="GO" id="GO:0009051">
    <property type="term" value="P:pentose-phosphate shunt, oxidative branch"/>
    <property type="evidence" value="ECO:0007669"/>
    <property type="project" value="TreeGrafter"/>
</dbReference>
<evidence type="ECO:0000256" key="3">
    <source>
        <dbReference type="ARBA" id="ARBA00022526"/>
    </source>
</evidence>
<keyword evidence="4 7" id="KW-0521">NADP</keyword>
<dbReference type="Pfam" id="PF02781">
    <property type="entry name" value="G6PD_C"/>
    <property type="match status" value="1"/>
</dbReference>
<dbReference type="GO" id="GO:0006006">
    <property type="term" value="P:glucose metabolic process"/>
    <property type="evidence" value="ECO:0007669"/>
    <property type="project" value="UniProtKB-KW"/>
</dbReference>
<dbReference type="Gene3D" id="3.40.50.720">
    <property type="entry name" value="NAD(P)-binding Rossmann-like Domain"/>
    <property type="match status" value="1"/>
</dbReference>
<evidence type="ECO:0000256" key="2">
    <source>
        <dbReference type="ARBA" id="ARBA00009975"/>
    </source>
</evidence>
<feature type="domain" description="Glucose-6-phosphate dehydrogenase C-terminal" evidence="9">
    <location>
        <begin position="184"/>
        <end position="472"/>
    </location>
</feature>
<dbReference type="EMBL" id="PXYW01000011">
    <property type="protein sequence ID" value="PSR34173.1"/>
    <property type="molecule type" value="Genomic_DNA"/>
</dbReference>
<dbReference type="InterPro" id="IPR036291">
    <property type="entry name" value="NAD(P)-bd_dom_sf"/>
</dbReference>
<comment type="similarity">
    <text evidence="2 7">Belongs to the glucose-6-phosphate dehydrogenase family.</text>
</comment>
<comment type="caution">
    <text evidence="7">Lacks conserved residue(s) required for the propagation of feature annotation.</text>
</comment>
<dbReference type="Pfam" id="PF00479">
    <property type="entry name" value="G6PD_N"/>
    <property type="match status" value="1"/>
</dbReference>
<sequence length="479" mass="54655">MTLDSQEVSTIVIIGATGDLTRRLLFPAIYRLYALKQWPNTRIIGYAVEDFTQAQFLQHLEQNLQQFEHDYDEAVWNSLKNQVEYMSGDLTAASLSQLKGKITDNALFYLALPPQLFGDAAEGLGEAGLSSTTGGWRRLVVEKPFGWDFASAKALRERIHKYWPENQVYRIDHFLGKETTQNLLVFRFANRFLEPVWNSDHVRQVQITVAETLGVEGRWQYYDQAGALRDMIQNHLMQLFTLTALDPLSTWDADVLREHKVEVLRAVRPIPADQVEAFASRGQYQAGVVGSQPVKGYHEETGIPASSITDTFAALKLYVDNWRWHGTPFYLRSGKRLAARFSEIALELRDVPPGLFGKPLSNWLIFRMWPDQCIDVVAWAKEPGLALETRQIILATPYQKIDEPDYSAYEQLLLEALHGDRAYFLRFDEVEESWRILTPVLDAWRTGAPEPYDAGSQGPKGQDRLMIAGHHWRTIGVPE</sequence>
<dbReference type="EC" id="1.1.1.49" evidence="7"/>
<evidence type="ECO:0000256" key="7">
    <source>
        <dbReference type="HAMAP-Rule" id="MF_00966"/>
    </source>
</evidence>
<feature type="binding site" evidence="7">
    <location>
        <position position="173"/>
    </location>
    <ligand>
        <name>substrate</name>
    </ligand>
</feature>
<dbReference type="PANTHER" id="PTHR23429:SF0">
    <property type="entry name" value="GLUCOSE-6-PHOSPHATE 1-DEHYDROGENASE"/>
    <property type="match status" value="1"/>
</dbReference>
<dbReference type="InterPro" id="IPR022674">
    <property type="entry name" value="G6P_DH_NAD-bd"/>
</dbReference>
<feature type="binding site" evidence="7">
    <location>
        <position position="211"/>
    </location>
    <ligand>
        <name>substrate</name>
    </ligand>
</feature>
<comment type="catalytic activity">
    <reaction evidence="7">
        <text>D-glucose 6-phosphate + NADP(+) = 6-phospho-D-glucono-1,5-lactone + NADPH + H(+)</text>
        <dbReference type="Rhea" id="RHEA:15841"/>
        <dbReference type="ChEBI" id="CHEBI:15378"/>
        <dbReference type="ChEBI" id="CHEBI:57783"/>
        <dbReference type="ChEBI" id="CHEBI:57955"/>
        <dbReference type="ChEBI" id="CHEBI:58349"/>
        <dbReference type="ChEBI" id="CHEBI:61548"/>
        <dbReference type="EC" id="1.1.1.49"/>
    </reaction>
</comment>
<feature type="active site" description="Proton acceptor" evidence="7">
    <location>
        <position position="235"/>
    </location>
</feature>
<evidence type="ECO:0000259" key="8">
    <source>
        <dbReference type="Pfam" id="PF00479"/>
    </source>
</evidence>
<dbReference type="SUPFAM" id="SSF55347">
    <property type="entry name" value="Glyceraldehyde-3-phosphate dehydrogenase-like, C-terminal domain"/>
    <property type="match status" value="1"/>
</dbReference>
<proteinExistence type="inferred from homology"/>
<dbReference type="NCBIfam" id="TIGR00871">
    <property type="entry name" value="zwf"/>
    <property type="match status" value="1"/>
</dbReference>
<dbReference type="GO" id="GO:0050661">
    <property type="term" value="F:NADP binding"/>
    <property type="evidence" value="ECO:0007669"/>
    <property type="project" value="UniProtKB-UniRule"/>
</dbReference>
<evidence type="ECO:0000256" key="5">
    <source>
        <dbReference type="ARBA" id="ARBA00023002"/>
    </source>
</evidence>
<keyword evidence="3 7" id="KW-0313">Glucose metabolism</keyword>
<dbReference type="SUPFAM" id="SSF51735">
    <property type="entry name" value="NAD(P)-binding Rossmann-fold domains"/>
    <property type="match status" value="1"/>
</dbReference>
<dbReference type="GO" id="GO:0004345">
    <property type="term" value="F:glucose-6-phosphate dehydrogenase activity"/>
    <property type="evidence" value="ECO:0007669"/>
    <property type="project" value="UniProtKB-UniRule"/>
</dbReference>
<evidence type="ECO:0000313" key="10">
    <source>
        <dbReference type="EMBL" id="PSR34173.1"/>
    </source>
</evidence>
<dbReference type="Gene3D" id="3.30.360.10">
    <property type="entry name" value="Dihydrodipicolinate Reductase, domain 2"/>
    <property type="match status" value="1"/>
</dbReference>
<feature type="domain" description="Glucose-6-phosphate dehydrogenase NAD-binding" evidence="8">
    <location>
        <begin position="12"/>
        <end position="182"/>
    </location>
</feature>
<keyword evidence="6 7" id="KW-0119">Carbohydrate metabolism</keyword>
<feature type="binding site" evidence="7">
    <location>
        <begin position="15"/>
        <end position="22"/>
    </location>
    <ligand>
        <name>NADP(+)</name>
        <dbReference type="ChEBI" id="CHEBI:58349"/>
    </ligand>
</feature>
<organism evidence="10 11">
    <name type="scientific">Sulfobacillus benefaciens</name>
    <dbReference type="NCBI Taxonomy" id="453960"/>
    <lineage>
        <taxon>Bacteria</taxon>
        <taxon>Bacillati</taxon>
        <taxon>Bacillota</taxon>
        <taxon>Clostridia</taxon>
        <taxon>Eubacteriales</taxon>
        <taxon>Clostridiales Family XVII. Incertae Sedis</taxon>
        <taxon>Sulfobacillus</taxon>
    </lineage>
</organism>
<dbReference type="PRINTS" id="PR00079">
    <property type="entry name" value="G6PDHDRGNASE"/>
</dbReference>
<dbReference type="InterPro" id="IPR022675">
    <property type="entry name" value="G6P_DH_C"/>
</dbReference>
<dbReference type="InterPro" id="IPR001282">
    <property type="entry name" value="G6P_DH"/>
</dbReference>
<gene>
    <name evidence="7 10" type="primary">zwf</name>
    <name evidence="10" type="ORF">C7B46_06385</name>
</gene>
<dbReference type="GO" id="GO:0005829">
    <property type="term" value="C:cytosol"/>
    <property type="evidence" value="ECO:0007669"/>
    <property type="project" value="TreeGrafter"/>
</dbReference>
<comment type="pathway">
    <text evidence="1 7">Carbohydrate degradation; pentose phosphate pathway; D-ribulose 5-phosphate from D-glucose 6-phosphate (oxidative stage): step 1/3.</text>
</comment>
<feature type="binding site" evidence="7">
    <location>
        <position position="177"/>
    </location>
    <ligand>
        <name>substrate</name>
    </ligand>
</feature>
<evidence type="ECO:0000259" key="9">
    <source>
        <dbReference type="Pfam" id="PF02781"/>
    </source>
</evidence>
<dbReference type="Proteomes" id="UP000242972">
    <property type="component" value="Unassembled WGS sequence"/>
</dbReference>
<comment type="caution">
    <text evidence="10">The sequence shown here is derived from an EMBL/GenBank/DDBJ whole genome shotgun (WGS) entry which is preliminary data.</text>
</comment>
<dbReference type="PROSITE" id="PS00069">
    <property type="entry name" value="G6P_DEHYDROGENASE"/>
    <property type="match status" value="1"/>
</dbReference>
<evidence type="ECO:0000256" key="4">
    <source>
        <dbReference type="ARBA" id="ARBA00022857"/>
    </source>
</evidence>
<name>A0A2T2XI25_9FIRM</name>
<evidence type="ECO:0000256" key="1">
    <source>
        <dbReference type="ARBA" id="ARBA00004937"/>
    </source>
</evidence>
<feature type="binding site" evidence="7">
    <location>
        <position position="143"/>
    </location>
    <ligand>
        <name>NADP(+)</name>
        <dbReference type="ChEBI" id="CHEBI:58349"/>
    </ligand>
</feature>
<feature type="binding site" evidence="7">
    <location>
        <begin position="89"/>
        <end position="90"/>
    </location>
    <ligand>
        <name>NADP(+)</name>
        <dbReference type="ChEBI" id="CHEBI:58349"/>
    </ligand>
</feature>
<feature type="binding site" evidence="7">
    <location>
        <position position="335"/>
    </location>
    <ligand>
        <name>substrate</name>
    </ligand>
</feature>
<dbReference type="NCBIfam" id="NF009492">
    <property type="entry name" value="PRK12853.1-3"/>
    <property type="match status" value="1"/>
</dbReference>
<accession>A0A2T2XI25</accession>
<evidence type="ECO:0000256" key="6">
    <source>
        <dbReference type="ARBA" id="ARBA00023277"/>
    </source>
</evidence>
<protein>
    <recommendedName>
        <fullName evidence="7">Glucose-6-phosphate 1-dehydrogenase</fullName>
        <shortName evidence="7">G6PD</shortName>
        <ecNumber evidence="7">1.1.1.49</ecNumber>
    </recommendedName>
</protein>
<reference evidence="10 11" key="1">
    <citation type="journal article" date="2014" name="BMC Genomics">
        <title>Comparison of environmental and isolate Sulfobacillus genomes reveals diverse carbon, sulfur, nitrogen, and hydrogen metabolisms.</title>
        <authorList>
            <person name="Justice N.B."/>
            <person name="Norman A."/>
            <person name="Brown C.T."/>
            <person name="Singh A."/>
            <person name="Thomas B.C."/>
            <person name="Banfield J.F."/>
        </authorList>
    </citation>
    <scope>NUCLEOTIDE SEQUENCE [LARGE SCALE GENOMIC DNA]</scope>
    <source>
        <strain evidence="10">AMDSBA4</strain>
    </source>
</reference>
<dbReference type="PANTHER" id="PTHR23429">
    <property type="entry name" value="GLUCOSE-6-PHOSPHATE 1-DEHYDROGENASE G6PD"/>
    <property type="match status" value="1"/>
</dbReference>